<dbReference type="SUPFAM" id="SSF46689">
    <property type="entry name" value="Homeodomain-like"/>
    <property type="match status" value="1"/>
</dbReference>
<dbReference type="InterPro" id="IPR009057">
    <property type="entry name" value="Homeodomain-like_sf"/>
</dbReference>
<keyword evidence="5" id="KW-1185">Reference proteome</keyword>
<evidence type="ECO:0000256" key="2">
    <source>
        <dbReference type="PROSITE-ProRule" id="PRU00335"/>
    </source>
</evidence>
<dbReference type="SUPFAM" id="SSF48498">
    <property type="entry name" value="Tetracyclin repressor-like, C-terminal domain"/>
    <property type="match status" value="1"/>
</dbReference>
<dbReference type="Pfam" id="PF00440">
    <property type="entry name" value="TetR_N"/>
    <property type="match status" value="1"/>
</dbReference>
<dbReference type="InterPro" id="IPR001647">
    <property type="entry name" value="HTH_TetR"/>
</dbReference>
<keyword evidence="1 2" id="KW-0238">DNA-binding</keyword>
<dbReference type="PROSITE" id="PS50977">
    <property type="entry name" value="HTH_TETR_2"/>
    <property type="match status" value="1"/>
</dbReference>
<sequence length="199" mass="22039">MTEMTEHTSAPDRTVPVRDRLIECASELFYGEGIRAISADRIIAAVGTTKATFYRHFPTKDDLVLAYLERRADWERIAVTTAAQDDDPRRALQAVAKLLADSSCQPGFRGCPFINAGAEYADPTHPIRRLVEDQRSWWWTFFRGLATRLGTPAGKPSYAVADQMMMLRDGALVAGYLGDPTRVGDRLTTAFNAIVDAAL</sequence>
<evidence type="ECO:0000259" key="3">
    <source>
        <dbReference type="PROSITE" id="PS50977"/>
    </source>
</evidence>
<dbReference type="Gene3D" id="1.10.357.10">
    <property type="entry name" value="Tetracycline Repressor, domain 2"/>
    <property type="match status" value="1"/>
</dbReference>
<accession>A0ABP4BKC2</accession>
<evidence type="ECO:0000256" key="1">
    <source>
        <dbReference type="ARBA" id="ARBA00023125"/>
    </source>
</evidence>
<evidence type="ECO:0000313" key="4">
    <source>
        <dbReference type="EMBL" id="GAA0951099.1"/>
    </source>
</evidence>
<name>A0ABP4BKC2_9ACTN</name>
<feature type="DNA-binding region" description="H-T-H motif" evidence="2">
    <location>
        <begin position="38"/>
        <end position="57"/>
    </location>
</feature>
<reference evidence="5" key="1">
    <citation type="journal article" date="2019" name="Int. J. Syst. Evol. Microbiol.">
        <title>The Global Catalogue of Microorganisms (GCM) 10K type strain sequencing project: providing services to taxonomists for standard genome sequencing and annotation.</title>
        <authorList>
            <consortium name="The Broad Institute Genomics Platform"/>
            <consortium name="The Broad Institute Genome Sequencing Center for Infectious Disease"/>
            <person name="Wu L."/>
            <person name="Ma J."/>
        </authorList>
    </citation>
    <scope>NUCLEOTIDE SEQUENCE [LARGE SCALE GENOMIC DNA]</scope>
    <source>
        <strain evidence="5">JCM 10977</strain>
    </source>
</reference>
<dbReference type="InterPro" id="IPR050109">
    <property type="entry name" value="HTH-type_TetR-like_transc_reg"/>
</dbReference>
<evidence type="ECO:0000313" key="5">
    <source>
        <dbReference type="Proteomes" id="UP001500542"/>
    </source>
</evidence>
<dbReference type="Proteomes" id="UP001500542">
    <property type="component" value="Unassembled WGS sequence"/>
</dbReference>
<dbReference type="PANTHER" id="PTHR30055">
    <property type="entry name" value="HTH-TYPE TRANSCRIPTIONAL REGULATOR RUTR"/>
    <property type="match status" value="1"/>
</dbReference>
<gene>
    <name evidence="4" type="ORF">GCM10009554_51990</name>
</gene>
<dbReference type="PANTHER" id="PTHR30055:SF200">
    <property type="entry name" value="HTH-TYPE TRANSCRIPTIONAL REPRESSOR BDCR"/>
    <property type="match status" value="1"/>
</dbReference>
<protein>
    <submittedName>
        <fullName evidence="4">TetR/AcrR family transcriptional regulator</fullName>
    </submittedName>
</protein>
<dbReference type="PRINTS" id="PR00455">
    <property type="entry name" value="HTHTETR"/>
</dbReference>
<organism evidence="4 5">
    <name type="scientific">Kribbella koreensis</name>
    <dbReference type="NCBI Taxonomy" id="57909"/>
    <lineage>
        <taxon>Bacteria</taxon>
        <taxon>Bacillati</taxon>
        <taxon>Actinomycetota</taxon>
        <taxon>Actinomycetes</taxon>
        <taxon>Propionibacteriales</taxon>
        <taxon>Kribbellaceae</taxon>
        <taxon>Kribbella</taxon>
    </lineage>
</organism>
<feature type="domain" description="HTH tetR-type" evidence="3">
    <location>
        <begin position="15"/>
        <end position="75"/>
    </location>
</feature>
<dbReference type="InterPro" id="IPR036271">
    <property type="entry name" value="Tet_transcr_reg_TetR-rel_C_sf"/>
</dbReference>
<proteinExistence type="predicted"/>
<dbReference type="EMBL" id="BAAAHK010000013">
    <property type="protein sequence ID" value="GAA0951099.1"/>
    <property type="molecule type" value="Genomic_DNA"/>
</dbReference>
<comment type="caution">
    <text evidence="4">The sequence shown here is derived from an EMBL/GenBank/DDBJ whole genome shotgun (WGS) entry which is preliminary data.</text>
</comment>